<comment type="similarity">
    <text evidence="1">Belongs to the protease inhibitor I39 (alpha-2-macroglobulin) family.</text>
</comment>
<dbReference type="Gene3D" id="2.60.120.1540">
    <property type="match status" value="1"/>
</dbReference>
<evidence type="ECO:0000256" key="1">
    <source>
        <dbReference type="ARBA" id="ARBA00010952"/>
    </source>
</evidence>
<dbReference type="InterPro" id="IPR036595">
    <property type="entry name" value="A-macroglobulin_rcpt-bd_sf"/>
</dbReference>
<evidence type="ECO:0008006" key="10">
    <source>
        <dbReference type="Google" id="ProtNLM"/>
    </source>
</evidence>
<dbReference type="EMBL" id="CAACVG010010672">
    <property type="protein sequence ID" value="VEN56351.1"/>
    <property type="molecule type" value="Genomic_DNA"/>
</dbReference>
<dbReference type="InterPro" id="IPR001599">
    <property type="entry name" value="Macroglobln_a2"/>
</dbReference>
<feature type="domain" description="Alpha-macroglobulin receptor-binding" evidence="7">
    <location>
        <begin position="1396"/>
        <end position="1486"/>
    </location>
</feature>
<keyword evidence="9" id="KW-1185">Reference proteome</keyword>
<dbReference type="Pfam" id="PF07703">
    <property type="entry name" value="A2M_BRD"/>
    <property type="match status" value="1"/>
</dbReference>
<dbReference type="InterPro" id="IPR008930">
    <property type="entry name" value="Terpenoid_cyclase/PrenylTrfase"/>
</dbReference>
<dbReference type="PROSITE" id="PS00477">
    <property type="entry name" value="ALPHA_2_MACROGLOBULIN"/>
    <property type="match status" value="1"/>
</dbReference>
<dbReference type="SUPFAM" id="SSF49410">
    <property type="entry name" value="Alpha-macroglobulin receptor domain"/>
    <property type="match status" value="1"/>
</dbReference>
<evidence type="ECO:0000259" key="6">
    <source>
        <dbReference type="SMART" id="SM01360"/>
    </source>
</evidence>
<dbReference type="InterPro" id="IPR013783">
    <property type="entry name" value="Ig-like_fold"/>
</dbReference>
<proteinExistence type="inferred from homology"/>
<dbReference type="Gene3D" id="1.50.10.20">
    <property type="match status" value="1"/>
</dbReference>
<protein>
    <recommendedName>
        <fullName evidence="10">Alpha-2-macroglobulin domain-containing protein</fullName>
    </recommendedName>
</protein>
<feature type="domain" description="Alpha-2-macroglobulin" evidence="6">
    <location>
        <begin position="788"/>
        <end position="876"/>
    </location>
</feature>
<dbReference type="SMART" id="SM01419">
    <property type="entry name" value="Thiol-ester_cl"/>
    <property type="match status" value="1"/>
</dbReference>
<evidence type="ECO:0000313" key="9">
    <source>
        <dbReference type="Proteomes" id="UP000410492"/>
    </source>
</evidence>
<dbReference type="InterPro" id="IPR050473">
    <property type="entry name" value="A2M/Complement_sys"/>
</dbReference>
<dbReference type="Pfam" id="PF00207">
    <property type="entry name" value="A2M"/>
    <property type="match status" value="1"/>
</dbReference>
<evidence type="ECO:0000259" key="5">
    <source>
        <dbReference type="SMART" id="SM01359"/>
    </source>
</evidence>
<dbReference type="PANTHER" id="PTHR11412:SF171">
    <property type="entry name" value="PREGNANCY ZONE PROTEIN-LIKE PROTEIN"/>
    <property type="match status" value="1"/>
</dbReference>
<evidence type="ECO:0000256" key="3">
    <source>
        <dbReference type="ARBA" id="ARBA00022900"/>
    </source>
</evidence>
<dbReference type="InterPro" id="IPR011626">
    <property type="entry name" value="Alpha-macroglobulin_TED"/>
</dbReference>
<dbReference type="InterPro" id="IPR011625">
    <property type="entry name" value="A2M_N_BRD"/>
</dbReference>
<accession>A0A653D9Y8</accession>
<dbReference type="InterPro" id="IPR041555">
    <property type="entry name" value="MG3"/>
</dbReference>
<evidence type="ECO:0000256" key="2">
    <source>
        <dbReference type="ARBA" id="ARBA00022690"/>
    </source>
</evidence>
<name>A0A653D9Y8_CALMS</name>
<dbReference type="SMART" id="SM01361">
    <property type="entry name" value="A2M_recep"/>
    <property type="match status" value="1"/>
</dbReference>
<dbReference type="PANTHER" id="PTHR11412">
    <property type="entry name" value="MACROGLOBULIN / COMPLEMENT"/>
    <property type="match status" value="1"/>
</dbReference>
<dbReference type="Gene3D" id="2.20.130.20">
    <property type="match status" value="1"/>
</dbReference>
<reference evidence="8 9" key="1">
    <citation type="submission" date="2019-01" db="EMBL/GenBank/DDBJ databases">
        <authorList>
            <person name="Sayadi A."/>
        </authorList>
    </citation>
    <scope>NUCLEOTIDE SEQUENCE [LARGE SCALE GENOMIC DNA]</scope>
</reference>
<dbReference type="GO" id="GO:0004867">
    <property type="term" value="F:serine-type endopeptidase inhibitor activity"/>
    <property type="evidence" value="ECO:0007669"/>
    <property type="project" value="UniProtKB-KW"/>
</dbReference>
<dbReference type="SMART" id="SM01359">
    <property type="entry name" value="A2M_N_2"/>
    <property type="match status" value="1"/>
</dbReference>
<dbReference type="Gene3D" id="2.60.40.1940">
    <property type="match status" value="1"/>
</dbReference>
<dbReference type="Gene3D" id="2.60.40.1930">
    <property type="match status" value="3"/>
</dbReference>
<sequence>MVSIQVSSDVRINTLSSYMLFNQTNCAKMCNIFCLFLIFCLSVQPGLTSDNETENIVKKNGGFLLSVPKILVSGKNETVCLSLHEARLPAKAIIDLKWREKHLPTIRNLEAEHTCFDLIVPNLQIKEPQFVSIKVQVQLNGSIQSAHNLDPIVVYPHKLVKTFLHTDRGLYKPGDKVRFRLLILDENLLPDNSKVPVIKIKNPLDVTVAAWDNVIPENGLLSLEYNMVQESLTGKWKIEALDTIKSFEVLKYTLPRYKIDLVYPKLIYYKADKLKISVCSRYAYGRYVKGLSLIKITDSYGNMHPLHRLQELENGCTDFIIPAKELALDKVKEKFPMYDPKLYLQITATVTEKGTNRIDITTGRILVYLKPYLMKFTTTPMFQPGLPYKGKLKLFNVNVNLKYEIIEICYNLAIKKSWNYLNNEQCSNFTVNDDNTVDFTILPLKNNVIHINLNARSLNHTEVGDSALIVRLHSLSNSYIYLHQDNVEKGENECRSPEQYKVFFTTDEMEENENITFYFMVKTSSHIYKLRKIKHEVKKRTTRSVNGLKNIIGQKHKFVKSVANIDSFHLKFRLDKRILTKYQLLVYYVASHGEIVAVSKTNEVKPCLMEVDAKWSQKQVTPGATTTLNIKTGAHSLCSLSAVDKSVKFLPNNYNRLDVNALLKSFALEEREAPQSARKSCIPPMKKNQKSKVASMTYHNDESIASNDTSWELRRRKRHIYPFSEDYDAYDIFSKFGTVTISNLKIVTKPCYNGPLIKDHNQVQFMTEQYDDQNEEQTVSIRSDFPETWLWEMIPVRDHVQLRRHLPHSITNWVTNVVCVSEEEGVGISEEVEITSFQSFFVEILSPYSVKRDEAFYLYIHVSNYLNHRFPIRVILRLSDGLKMIKANEKLSKSFCLKENDTVTHLVQVRATSLETAEVTVLTEVDTQYPQPCGPETIISRRDIVMKRILVEPEGYPTKLAKSALLCAHDPATSNNISWFISTPREVVPGTAKATVIINGDLFGQTIEHLEELLDVPTGCGEQIVATMAPNLYVLRYLNSTSTLKPSIKQRTIRNLKIGYQRILNYVHKDGSFSAFGYHDPAGSMFLTTFVVRTLQDAKQHIYVDQRLIDKAIAWIYDHQLENGCFSTMLHVFQDMGGTSKENSTATLTAYVILSLLEANIDVPKQIQTNVKYCIRSQHNPDKYSLAIICYALFKLNWNAEANRFLKRLIAVSEQQDNLLWWTNKDNSTATDVEITSYVLLSLLHENSTENLAYAQSAVRWLTSKFGPNGGFKSTQDTVVALDALSRYAKIVKSRQLNLNIHVEAGKHKQNFTLQSDDPLKSKAISVHDESADVNVAIKGEGCILAQVIHTYYLRHILKSEAFKLAIDVAPVSTIDQCSIASLSPCLAYTGPDGPANMAVMEVNLPSGYQADRASLYSLLESEGTSKIKMFEEEDNKINIYFTKVDKQLTCFSFNINENSEIEGRKDSIVKVFDYYRPEYNILQFYALSSSCYNKSDQLDDDLETQIKINNIPINLSNSSKDAKDVKKRDTSHVLPSEQVKNYKCIKVKDDATMNERLNPEFVIMNTDMETPKGMEANMPTYIEPTSDELKNMTV</sequence>
<dbReference type="InterPro" id="IPR009048">
    <property type="entry name" value="A-macroglobulin_rcpt-bd"/>
</dbReference>
<evidence type="ECO:0000259" key="7">
    <source>
        <dbReference type="SMART" id="SM01361"/>
    </source>
</evidence>
<dbReference type="InterPro" id="IPR002890">
    <property type="entry name" value="MG2"/>
</dbReference>
<dbReference type="Pfam" id="PF07678">
    <property type="entry name" value="TED_complement"/>
    <property type="match status" value="1"/>
</dbReference>
<dbReference type="Pfam" id="PF01835">
    <property type="entry name" value="MG2"/>
    <property type="match status" value="1"/>
</dbReference>
<dbReference type="Pfam" id="PF17791">
    <property type="entry name" value="MG3"/>
    <property type="match status" value="1"/>
</dbReference>
<dbReference type="Proteomes" id="UP000410492">
    <property type="component" value="Unassembled WGS sequence"/>
</dbReference>
<keyword evidence="2" id="KW-0646">Protease inhibitor</keyword>
<dbReference type="GO" id="GO:0005615">
    <property type="term" value="C:extracellular space"/>
    <property type="evidence" value="ECO:0007669"/>
    <property type="project" value="InterPro"/>
</dbReference>
<dbReference type="Gene3D" id="2.60.40.690">
    <property type="entry name" value="Alpha-macroglobulin, receptor-binding domain"/>
    <property type="match status" value="1"/>
</dbReference>
<dbReference type="OrthoDB" id="9998011at2759"/>
<keyword evidence="4" id="KW-1015">Disulfide bond</keyword>
<evidence type="ECO:0000313" key="8">
    <source>
        <dbReference type="EMBL" id="VEN56351.1"/>
    </source>
</evidence>
<dbReference type="SUPFAM" id="SSF81296">
    <property type="entry name" value="E set domains"/>
    <property type="match status" value="1"/>
</dbReference>
<dbReference type="Gene3D" id="6.20.50.160">
    <property type="match status" value="1"/>
</dbReference>
<organism evidence="8 9">
    <name type="scientific">Callosobruchus maculatus</name>
    <name type="common">Southern cowpea weevil</name>
    <name type="synonym">Pulse bruchid</name>
    <dbReference type="NCBI Taxonomy" id="64391"/>
    <lineage>
        <taxon>Eukaryota</taxon>
        <taxon>Metazoa</taxon>
        <taxon>Ecdysozoa</taxon>
        <taxon>Arthropoda</taxon>
        <taxon>Hexapoda</taxon>
        <taxon>Insecta</taxon>
        <taxon>Pterygota</taxon>
        <taxon>Neoptera</taxon>
        <taxon>Endopterygota</taxon>
        <taxon>Coleoptera</taxon>
        <taxon>Polyphaga</taxon>
        <taxon>Cucujiformia</taxon>
        <taxon>Chrysomeloidea</taxon>
        <taxon>Chrysomelidae</taxon>
        <taxon>Bruchinae</taxon>
        <taxon>Bruchini</taxon>
        <taxon>Callosobruchus</taxon>
    </lineage>
</organism>
<dbReference type="SMART" id="SM01360">
    <property type="entry name" value="A2M"/>
    <property type="match status" value="1"/>
</dbReference>
<dbReference type="InterPro" id="IPR014756">
    <property type="entry name" value="Ig_E-set"/>
</dbReference>
<gene>
    <name evidence="8" type="ORF">CALMAC_LOCUS15265</name>
</gene>
<dbReference type="SUPFAM" id="SSF48239">
    <property type="entry name" value="Terpenoid cyclases/Protein prenyltransferases"/>
    <property type="match status" value="1"/>
</dbReference>
<dbReference type="InterPro" id="IPR047565">
    <property type="entry name" value="Alpha-macroglob_thiol-ester_cl"/>
</dbReference>
<dbReference type="Pfam" id="PF07677">
    <property type="entry name" value="A2M_recep"/>
    <property type="match status" value="1"/>
</dbReference>
<keyword evidence="3" id="KW-0722">Serine protease inhibitor</keyword>
<feature type="domain" description="Alpha-2-macroglobulin bait region" evidence="5">
    <location>
        <begin position="480"/>
        <end position="650"/>
    </location>
</feature>
<evidence type="ECO:0000256" key="4">
    <source>
        <dbReference type="ARBA" id="ARBA00023157"/>
    </source>
</evidence>
<dbReference type="InterPro" id="IPR019742">
    <property type="entry name" value="MacrogloblnA2_CS"/>
</dbReference>
<dbReference type="Gene3D" id="2.60.40.10">
    <property type="entry name" value="Immunoglobulins"/>
    <property type="match status" value="2"/>
</dbReference>